<name>A0A085NH92_9BILA</name>
<proteinExistence type="predicted"/>
<dbReference type="EMBL" id="KL363306">
    <property type="protein sequence ID" value="KFD48015.1"/>
    <property type="molecule type" value="Genomic_DNA"/>
</dbReference>
<keyword evidence="4" id="KW-1185">Reference proteome</keyword>
<evidence type="ECO:0000313" key="4">
    <source>
        <dbReference type="Proteomes" id="UP000030764"/>
    </source>
</evidence>
<gene>
    <name evidence="2" type="ORF">M513_11097</name>
    <name evidence="3" type="ORF">M514_11097</name>
</gene>
<evidence type="ECO:0000313" key="3">
    <source>
        <dbReference type="EMBL" id="KFD68838.1"/>
    </source>
</evidence>
<dbReference type="Proteomes" id="UP000030764">
    <property type="component" value="Unassembled WGS sequence"/>
</dbReference>
<protein>
    <submittedName>
        <fullName evidence="3">Uncharacterized protein</fullName>
    </submittedName>
</protein>
<organism evidence="3">
    <name type="scientific">Trichuris suis</name>
    <name type="common">pig whipworm</name>
    <dbReference type="NCBI Taxonomy" id="68888"/>
    <lineage>
        <taxon>Eukaryota</taxon>
        <taxon>Metazoa</taxon>
        <taxon>Ecdysozoa</taxon>
        <taxon>Nematoda</taxon>
        <taxon>Enoplea</taxon>
        <taxon>Dorylaimia</taxon>
        <taxon>Trichinellida</taxon>
        <taxon>Trichuridae</taxon>
        <taxon>Trichuris</taxon>
    </lineage>
</organism>
<feature type="region of interest" description="Disordered" evidence="1">
    <location>
        <begin position="128"/>
        <end position="153"/>
    </location>
</feature>
<evidence type="ECO:0000256" key="1">
    <source>
        <dbReference type="SAM" id="MobiDB-lite"/>
    </source>
</evidence>
<evidence type="ECO:0000313" key="2">
    <source>
        <dbReference type="EMBL" id="KFD48015.1"/>
    </source>
</evidence>
<dbReference type="Proteomes" id="UP000030758">
    <property type="component" value="Unassembled WGS sequence"/>
</dbReference>
<reference evidence="3 4" key="1">
    <citation type="journal article" date="2014" name="Nat. Genet.">
        <title>Genome and transcriptome of the porcine whipworm Trichuris suis.</title>
        <authorList>
            <person name="Jex A.R."/>
            <person name="Nejsum P."/>
            <person name="Schwarz E.M."/>
            <person name="Hu L."/>
            <person name="Young N.D."/>
            <person name="Hall R.S."/>
            <person name="Korhonen P.K."/>
            <person name="Liao S."/>
            <person name="Thamsborg S."/>
            <person name="Xia J."/>
            <person name="Xu P."/>
            <person name="Wang S."/>
            <person name="Scheerlinck J.P."/>
            <person name="Hofmann A."/>
            <person name="Sternberg P.W."/>
            <person name="Wang J."/>
            <person name="Gasser R.B."/>
        </authorList>
    </citation>
    <scope>NUCLEOTIDE SEQUENCE [LARGE SCALE GENOMIC DNA]</scope>
    <source>
        <strain evidence="3">DCEP-RM93F</strain>
        <strain evidence="2">DCEP-RM93M</strain>
    </source>
</reference>
<sequence length="153" mass="16863">MVNDSLGCYCQVLNMDDVAKNSSDQRSPIPSERILEYDNEPNSTIRSVMQQTDIVLPSDKVTMCWLASPNKKSKQLTLPNFVEVVEEDLNLVHLTSLNPQSASQVDVKQYRTTVEQEGRTGCVKAGITSSAGSAPDDHEEMFQSAPAMPVTEN</sequence>
<accession>A0A085NH92</accession>
<dbReference type="EMBL" id="KL367501">
    <property type="protein sequence ID" value="KFD68838.1"/>
    <property type="molecule type" value="Genomic_DNA"/>
</dbReference>
<dbReference type="AlphaFoldDB" id="A0A085NH92"/>